<dbReference type="EMBL" id="HG966617">
    <property type="protein sequence ID" value="CDO60544.1"/>
    <property type="molecule type" value="Genomic_DNA"/>
</dbReference>
<reference evidence="1 2" key="1">
    <citation type="journal article" date="2014" name="Front. Genet.">
        <title>Genome and metabolic network of "Candidatus Phaeomarinobacter ectocarpi" Ec32, a new candidate genus of Alphaproteobacteria frequently associated with brown algae.</title>
        <authorList>
            <person name="Dittami S.M."/>
            <person name="Barbeyron T."/>
            <person name="Boyen C."/>
            <person name="Cambefort J."/>
            <person name="Collet G."/>
            <person name="Delage L."/>
            <person name="Gobet A."/>
            <person name="Groisillier A."/>
            <person name="Leblanc C."/>
            <person name="Michel G."/>
            <person name="Scornet D."/>
            <person name="Siegel A."/>
            <person name="Tapia J.E."/>
            <person name="Tonon T."/>
        </authorList>
    </citation>
    <scope>NUCLEOTIDE SEQUENCE [LARGE SCALE GENOMIC DNA]</scope>
    <source>
        <strain evidence="1 2">Ec32</strain>
    </source>
</reference>
<protein>
    <submittedName>
        <fullName evidence="1">Uncharacterized protein</fullName>
    </submittedName>
</protein>
<keyword evidence="2" id="KW-1185">Reference proteome</keyword>
<evidence type="ECO:0000313" key="1">
    <source>
        <dbReference type="EMBL" id="CDO60544.1"/>
    </source>
</evidence>
<proteinExistence type="predicted"/>
<dbReference type="KEGG" id="pect:BN1012_Phect2331"/>
<dbReference type="RefSeq" id="WP_043948563.1">
    <property type="nucleotide sequence ID" value="NZ_HG966617.1"/>
</dbReference>
<name>X5MGF3_9HYPH</name>
<dbReference type="HOGENOM" id="CLU_168921_0_0_5"/>
<dbReference type="OrthoDB" id="7359918at2"/>
<sequence length="116" mass="13052">MDIYHGFFDLTDGQSDTEFADDLAGFMSFLKSEGRIEGWRLMRRKLGLGPKEMGEFHLMIEVTGLAQLDDAFAHVSGRAGDVEAKHAAVNQKIAGITFALYRDFPDPHRTRGEEKF</sequence>
<gene>
    <name evidence="1" type="ORF">BN1012_Phect2331</name>
</gene>
<organism evidence="1 2">
    <name type="scientific">Candidatus Phaeomarinibacter ectocarpi</name>
    <dbReference type="NCBI Taxonomy" id="1458461"/>
    <lineage>
        <taxon>Bacteria</taxon>
        <taxon>Pseudomonadati</taxon>
        <taxon>Pseudomonadota</taxon>
        <taxon>Alphaproteobacteria</taxon>
        <taxon>Hyphomicrobiales</taxon>
        <taxon>Parvibaculaceae</taxon>
        <taxon>Candidatus Phaeomarinibacter</taxon>
    </lineage>
</organism>
<evidence type="ECO:0000313" key="2">
    <source>
        <dbReference type="Proteomes" id="UP000032160"/>
    </source>
</evidence>
<dbReference type="Proteomes" id="UP000032160">
    <property type="component" value="Chromosome I"/>
</dbReference>
<dbReference type="InterPro" id="IPR046722">
    <property type="entry name" value="DUF6614"/>
</dbReference>
<accession>X5MGF3</accession>
<dbReference type="STRING" id="1458461.BN1012_Phect2331"/>
<dbReference type="AlphaFoldDB" id="X5MGF3"/>
<dbReference type="Pfam" id="PF20319">
    <property type="entry name" value="DUF6614"/>
    <property type="match status" value="1"/>
</dbReference>